<evidence type="ECO:0000313" key="2">
    <source>
        <dbReference type="Proteomes" id="UP001056120"/>
    </source>
</evidence>
<name>A0ACB9K2M6_9ASTR</name>
<evidence type="ECO:0000313" key="1">
    <source>
        <dbReference type="EMBL" id="KAI3826481.1"/>
    </source>
</evidence>
<reference evidence="1 2" key="2">
    <citation type="journal article" date="2022" name="Mol. Ecol. Resour.">
        <title>The genomes of chicory, endive, great burdock and yacon provide insights into Asteraceae paleo-polyploidization history and plant inulin production.</title>
        <authorList>
            <person name="Fan W."/>
            <person name="Wang S."/>
            <person name="Wang H."/>
            <person name="Wang A."/>
            <person name="Jiang F."/>
            <person name="Liu H."/>
            <person name="Zhao H."/>
            <person name="Xu D."/>
            <person name="Zhang Y."/>
        </authorList>
    </citation>
    <scope>NUCLEOTIDE SEQUENCE [LARGE SCALE GENOMIC DNA]</scope>
    <source>
        <strain evidence="2">cv. Yunnan</strain>
        <tissue evidence="1">Leaves</tissue>
    </source>
</reference>
<dbReference type="EMBL" id="CM042018">
    <property type="protein sequence ID" value="KAI3826481.1"/>
    <property type="molecule type" value="Genomic_DNA"/>
</dbReference>
<keyword evidence="2" id="KW-1185">Reference proteome</keyword>
<sequence length="83" mass="9539">MSFFRDKFLSSKWSRLEVFCVLADITPFQEKANLRNSLGAPGCIRDCLLSKLMFGLGSCSFETRSSIHQVVMFLYAYYLEVPK</sequence>
<comment type="caution">
    <text evidence="1">The sequence shown here is derived from an EMBL/GenBank/DDBJ whole genome shotgun (WGS) entry which is preliminary data.</text>
</comment>
<accession>A0ACB9K2M6</accession>
<protein>
    <submittedName>
        <fullName evidence="1">Uncharacterized protein</fullName>
    </submittedName>
</protein>
<gene>
    <name evidence="1" type="ORF">L1987_00529</name>
</gene>
<proteinExistence type="predicted"/>
<organism evidence="1 2">
    <name type="scientific">Smallanthus sonchifolius</name>
    <dbReference type="NCBI Taxonomy" id="185202"/>
    <lineage>
        <taxon>Eukaryota</taxon>
        <taxon>Viridiplantae</taxon>
        <taxon>Streptophyta</taxon>
        <taxon>Embryophyta</taxon>
        <taxon>Tracheophyta</taxon>
        <taxon>Spermatophyta</taxon>
        <taxon>Magnoliopsida</taxon>
        <taxon>eudicotyledons</taxon>
        <taxon>Gunneridae</taxon>
        <taxon>Pentapetalae</taxon>
        <taxon>asterids</taxon>
        <taxon>campanulids</taxon>
        <taxon>Asterales</taxon>
        <taxon>Asteraceae</taxon>
        <taxon>Asteroideae</taxon>
        <taxon>Heliantheae alliance</taxon>
        <taxon>Millerieae</taxon>
        <taxon>Smallanthus</taxon>
    </lineage>
</organism>
<reference evidence="2" key="1">
    <citation type="journal article" date="2022" name="Mol. Ecol. Resour.">
        <title>The genomes of chicory, endive, great burdock and yacon provide insights into Asteraceae palaeo-polyploidization history and plant inulin production.</title>
        <authorList>
            <person name="Fan W."/>
            <person name="Wang S."/>
            <person name="Wang H."/>
            <person name="Wang A."/>
            <person name="Jiang F."/>
            <person name="Liu H."/>
            <person name="Zhao H."/>
            <person name="Xu D."/>
            <person name="Zhang Y."/>
        </authorList>
    </citation>
    <scope>NUCLEOTIDE SEQUENCE [LARGE SCALE GENOMIC DNA]</scope>
    <source>
        <strain evidence="2">cv. Yunnan</strain>
    </source>
</reference>
<dbReference type="Proteomes" id="UP001056120">
    <property type="component" value="Linkage Group LG01"/>
</dbReference>